<dbReference type="PANTHER" id="PTHR32022">
    <property type="entry name" value="D-GLUTAMATE CYCLASE, MITOCHONDRIAL"/>
    <property type="match status" value="1"/>
</dbReference>
<dbReference type="SUPFAM" id="SSF160920">
    <property type="entry name" value="PSTPO5379-like"/>
    <property type="match status" value="1"/>
</dbReference>
<dbReference type="InterPro" id="IPR038021">
    <property type="entry name" value="Putative_hydro-lyase"/>
</dbReference>
<organism evidence="1">
    <name type="scientific">marine sediment metagenome</name>
    <dbReference type="NCBI Taxonomy" id="412755"/>
    <lineage>
        <taxon>unclassified sequences</taxon>
        <taxon>metagenomes</taxon>
        <taxon>ecological metagenomes</taxon>
    </lineage>
</organism>
<dbReference type="PANTHER" id="PTHR32022:SF10">
    <property type="entry name" value="D-GLUTAMATE CYCLASE, MITOCHONDRIAL"/>
    <property type="match status" value="1"/>
</dbReference>
<proteinExistence type="predicted"/>
<gene>
    <name evidence="1" type="ORF">S06H3_63529</name>
</gene>
<sequence>YVNMAHDNPKEVRALIRRGQLLRPTCGLALGYTQANLVILPKELAFDFLLFCQRNPKPCPALEVLEPGKYQPILTAPTADIRVDIPLYRIYKNGELITEEQDITKYWNSELVSFLLGCSFTFETALIRAGVSL</sequence>
<dbReference type="AlphaFoldDB" id="X1PW13"/>
<comment type="caution">
    <text evidence="1">The sequence shown here is derived from an EMBL/GenBank/DDBJ whole genome shotgun (WGS) entry which is preliminary data.</text>
</comment>
<feature type="non-terminal residue" evidence="1">
    <location>
        <position position="133"/>
    </location>
</feature>
<accession>X1PW13</accession>
<dbReference type="Gene3D" id="3.40.1640.10">
    <property type="entry name" value="PSTPO5379-like"/>
    <property type="match status" value="1"/>
</dbReference>
<reference evidence="1" key="1">
    <citation type="journal article" date="2014" name="Front. Microbiol.">
        <title>High frequency of phylogenetically diverse reductive dehalogenase-homologous genes in deep subseafloor sedimentary metagenomes.</title>
        <authorList>
            <person name="Kawai M."/>
            <person name="Futagami T."/>
            <person name="Toyoda A."/>
            <person name="Takaki Y."/>
            <person name="Nishi S."/>
            <person name="Hori S."/>
            <person name="Arai W."/>
            <person name="Tsubouchi T."/>
            <person name="Morono Y."/>
            <person name="Uchiyama I."/>
            <person name="Ito T."/>
            <person name="Fujiyama A."/>
            <person name="Inagaki F."/>
            <person name="Takami H."/>
        </authorList>
    </citation>
    <scope>NUCLEOTIDE SEQUENCE</scope>
    <source>
        <strain evidence="1">Expedition CK06-06</strain>
    </source>
</reference>
<protein>
    <recommendedName>
        <fullName evidence="2">DUF1445 domain-containing protein</fullName>
    </recommendedName>
</protein>
<dbReference type="EMBL" id="BARV01042162">
    <property type="protein sequence ID" value="GAI46766.1"/>
    <property type="molecule type" value="Genomic_DNA"/>
</dbReference>
<feature type="non-terminal residue" evidence="1">
    <location>
        <position position="1"/>
    </location>
</feature>
<evidence type="ECO:0008006" key="2">
    <source>
        <dbReference type="Google" id="ProtNLM"/>
    </source>
</evidence>
<name>X1PW13_9ZZZZ</name>
<evidence type="ECO:0000313" key="1">
    <source>
        <dbReference type="EMBL" id="GAI46766.1"/>
    </source>
</evidence>